<organism evidence="2 3">
    <name type="scientific">Kribbella pratensis</name>
    <dbReference type="NCBI Taxonomy" id="2512112"/>
    <lineage>
        <taxon>Bacteria</taxon>
        <taxon>Bacillati</taxon>
        <taxon>Actinomycetota</taxon>
        <taxon>Actinomycetes</taxon>
        <taxon>Propionibacteriales</taxon>
        <taxon>Kribbellaceae</taxon>
        <taxon>Kribbella</taxon>
    </lineage>
</organism>
<accession>A0A4R8BSA0</accession>
<feature type="region of interest" description="Disordered" evidence="1">
    <location>
        <begin position="60"/>
        <end position="87"/>
    </location>
</feature>
<comment type="caution">
    <text evidence="2">The sequence shown here is derived from an EMBL/GenBank/DDBJ whole genome shotgun (WGS) entry which is preliminary data.</text>
</comment>
<dbReference type="AlphaFoldDB" id="A0A4R8BSA0"/>
<evidence type="ECO:0000256" key="1">
    <source>
        <dbReference type="SAM" id="MobiDB-lite"/>
    </source>
</evidence>
<dbReference type="Proteomes" id="UP000295146">
    <property type="component" value="Unassembled WGS sequence"/>
</dbReference>
<keyword evidence="3" id="KW-1185">Reference proteome</keyword>
<name>A0A4R8BSA0_9ACTN</name>
<dbReference type="EMBL" id="SODP01000004">
    <property type="protein sequence ID" value="TDW60644.1"/>
    <property type="molecule type" value="Genomic_DNA"/>
</dbReference>
<proteinExistence type="predicted"/>
<sequence length="139" mass="13736">MSPGGEGAGRAGPGRAGSGWGGFGFGRVRVRAGLGGWAGLGGLGFGRGWAGRGLGGVGRVGCGNGSAGRERSRGRQPASSGELTAAGKDLAHQCHDAVVDQIQDLTSELPAAIRTTLTSGLPAATRTTLTKALQSILAQ</sequence>
<evidence type="ECO:0000313" key="2">
    <source>
        <dbReference type="EMBL" id="TDW60644.1"/>
    </source>
</evidence>
<protein>
    <submittedName>
        <fullName evidence="2">Uncharacterized protein</fullName>
    </submittedName>
</protein>
<evidence type="ECO:0000313" key="3">
    <source>
        <dbReference type="Proteomes" id="UP000295146"/>
    </source>
</evidence>
<reference evidence="2 3" key="1">
    <citation type="submission" date="2019-03" db="EMBL/GenBank/DDBJ databases">
        <title>Genomic Encyclopedia of Type Strains, Phase III (KMG-III): the genomes of soil and plant-associated and newly described type strains.</title>
        <authorList>
            <person name="Whitman W."/>
        </authorList>
    </citation>
    <scope>NUCLEOTIDE SEQUENCE [LARGE SCALE GENOMIC DNA]</scope>
    <source>
        <strain evidence="2 3">VKM Ac-2573</strain>
    </source>
</reference>
<gene>
    <name evidence="2" type="ORF">EV653_7195</name>
</gene>